<gene>
    <name evidence="3" type="ORF">UFOPK1421_00664</name>
</gene>
<dbReference type="InterPro" id="IPR036291">
    <property type="entry name" value="NAD(P)-bd_dom_sf"/>
</dbReference>
<dbReference type="EMBL" id="CAEZSL010000059">
    <property type="protein sequence ID" value="CAB4541403.1"/>
    <property type="molecule type" value="Genomic_DNA"/>
</dbReference>
<evidence type="ECO:0000313" key="3">
    <source>
        <dbReference type="EMBL" id="CAB4541403.1"/>
    </source>
</evidence>
<dbReference type="InterPro" id="IPR001509">
    <property type="entry name" value="Epimerase_deHydtase"/>
</dbReference>
<proteinExistence type="inferred from homology"/>
<dbReference type="Gene3D" id="3.40.50.720">
    <property type="entry name" value="NAD(P)-binding Rossmann-like Domain"/>
    <property type="match status" value="1"/>
</dbReference>
<dbReference type="AlphaFoldDB" id="A0A6J6BSR8"/>
<comment type="similarity">
    <text evidence="1">Belongs to the NAD(P)-dependent epimerase/dehydratase family.</text>
</comment>
<dbReference type="SUPFAM" id="SSF51735">
    <property type="entry name" value="NAD(P)-binding Rossmann-fold domains"/>
    <property type="match status" value="1"/>
</dbReference>
<evidence type="ECO:0000256" key="1">
    <source>
        <dbReference type="ARBA" id="ARBA00007637"/>
    </source>
</evidence>
<dbReference type="PANTHER" id="PTHR43000">
    <property type="entry name" value="DTDP-D-GLUCOSE 4,6-DEHYDRATASE-RELATED"/>
    <property type="match status" value="1"/>
</dbReference>
<accession>A0A6J6BSR8</accession>
<reference evidence="3" key="1">
    <citation type="submission" date="2020-05" db="EMBL/GenBank/DDBJ databases">
        <authorList>
            <person name="Chiriac C."/>
            <person name="Salcher M."/>
            <person name="Ghai R."/>
            <person name="Kavagutti S V."/>
        </authorList>
    </citation>
    <scope>NUCLEOTIDE SEQUENCE</scope>
</reference>
<evidence type="ECO:0000259" key="2">
    <source>
        <dbReference type="Pfam" id="PF01370"/>
    </source>
</evidence>
<feature type="domain" description="NAD-dependent epimerase/dehydratase" evidence="2">
    <location>
        <begin position="7"/>
        <end position="179"/>
    </location>
</feature>
<name>A0A6J6BSR8_9ZZZZ</name>
<protein>
    <submittedName>
        <fullName evidence="3">Unannotated protein</fullName>
    </submittedName>
</protein>
<organism evidence="3">
    <name type="scientific">freshwater metagenome</name>
    <dbReference type="NCBI Taxonomy" id="449393"/>
    <lineage>
        <taxon>unclassified sequences</taxon>
        <taxon>metagenomes</taxon>
        <taxon>ecological metagenomes</taxon>
    </lineage>
</organism>
<dbReference type="Pfam" id="PF01370">
    <property type="entry name" value="Epimerase"/>
    <property type="match status" value="1"/>
</dbReference>
<sequence>MLSDEKILITGPAGHIALPLVESLAANNEVWGIARFGEPDMRERVESLGVTTRAIDLATGDYSSLPDDFTYVLHLAAFKTEGLDYNHALTVNAEGTGLLLKHCQRVKAALIMSTQSVYKPVADPLHAFSENDPLGDVNYVMSPTYSISKIAEEAVARFCARAYNIPVTIARMNASYGPNGGLPTYHLDWVLADKPIVTRWDPCRYSLIHQDDINNQLEALLDAASVPATIVNWAGDETPSVQEWCTFMGELTGRTPDVRVVDMPGTQRGAIADVTKRRAITGACEVSWKEGIRRTYAERHADSTSNQMTVSGQSAKLLNEIGKLS</sequence>